<evidence type="ECO:0000313" key="2">
    <source>
        <dbReference type="EMBL" id="CAD7279050.1"/>
    </source>
</evidence>
<organism evidence="2">
    <name type="scientific">Notodromas monacha</name>
    <dbReference type="NCBI Taxonomy" id="399045"/>
    <lineage>
        <taxon>Eukaryota</taxon>
        <taxon>Metazoa</taxon>
        <taxon>Ecdysozoa</taxon>
        <taxon>Arthropoda</taxon>
        <taxon>Crustacea</taxon>
        <taxon>Oligostraca</taxon>
        <taxon>Ostracoda</taxon>
        <taxon>Podocopa</taxon>
        <taxon>Podocopida</taxon>
        <taxon>Cypridocopina</taxon>
        <taxon>Cypridoidea</taxon>
        <taxon>Cyprididae</taxon>
        <taxon>Notodromas</taxon>
    </lineage>
</organism>
<keyword evidence="3" id="KW-1185">Reference proteome</keyword>
<feature type="region of interest" description="Disordered" evidence="1">
    <location>
        <begin position="705"/>
        <end position="725"/>
    </location>
</feature>
<feature type="region of interest" description="Disordered" evidence="1">
    <location>
        <begin position="528"/>
        <end position="570"/>
    </location>
</feature>
<evidence type="ECO:0000256" key="1">
    <source>
        <dbReference type="SAM" id="MobiDB-lite"/>
    </source>
</evidence>
<evidence type="ECO:0000313" key="3">
    <source>
        <dbReference type="Proteomes" id="UP000678499"/>
    </source>
</evidence>
<dbReference type="AlphaFoldDB" id="A0A7R9BRC7"/>
<dbReference type="Proteomes" id="UP000678499">
    <property type="component" value="Unassembled WGS sequence"/>
</dbReference>
<dbReference type="EMBL" id="OA883490">
    <property type="protein sequence ID" value="CAD7279050.1"/>
    <property type="molecule type" value="Genomic_DNA"/>
</dbReference>
<feature type="compositionally biased region" description="Pro residues" evidence="1">
    <location>
        <begin position="545"/>
        <end position="565"/>
    </location>
</feature>
<gene>
    <name evidence="2" type="ORF">NMOB1V02_LOCUS6734</name>
</gene>
<sequence>MQYSSVFAIFIRGYYARLLSSLLEAFAPGVQTQESLGTWVTQITSPVFTRQLSTVASCLRNYQYPVFSTCADALTSGSQRWSNGYKCVVSKNNEIIAAQQSTTKSTVATTTTTKATSPATNPQTSTPMTVSTTKTAVTSTASTSPSSTTKTNAVTSSSSTASSTTTTTTTSKAAATTATSHQQTVNNKPIIIIIITLHYKSINWDIYHNKQASNNRTNTDHHNNNNHIYPNFPNTNNYYYYYFNTYKYHFNYNQAHNYQFYHNHSINNNNNKFTNIPNYTIIIIINKLNFKQQNNYCPTGGNSSPGKTFYCFWENQTLSEVKTVACLVSPKKTECKSCIQSLGKWVRQITSPVFTRQLSTVASCLGYYQYGIFSTCAAALMSLGKWVTQITSPVFTRQLSTVASCLRNYQYGVFRICATALTSGSQRWSNGYKCMVSKNNEIIAAQQSTTKSTVATSPATNPQTFTPTTEEIPRSSLILETINSVFPDDEEETFIGFLSCFLLNKQCVPGKPKMTPFSISFFPRRQKFRNEDSLTKGKSRTRAAHPPPPLPPQPPPPPPPPPPGPGRMMLMGTKFQQKYPNSVTQGLKNQVPIRVPKGYQSGCCLLPQHHHTRATMEPPPRGQPSRCPLWGELPTRDLMAYRAEPRAALLINAPFRRPLADYMAKRLGSTQHRGRRHSRSYIAPKTIFAVTTGKTFEGKQSVEYPHTDLGRCDHQPPELQPSIVL</sequence>
<feature type="region of interest" description="Disordered" evidence="1">
    <location>
        <begin position="107"/>
        <end position="170"/>
    </location>
</feature>
<proteinExistence type="predicted"/>
<feature type="region of interest" description="Disordered" evidence="1">
    <location>
        <begin position="452"/>
        <end position="471"/>
    </location>
</feature>
<dbReference type="EMBL" id="CAJPEX010001453">
    <property type="protein sequence ID" value="CAG0919202.1"/>
    <property type="molecule type" value="Genomic_DNA"/>
</dbReference>
<name>A0A7R9BRC7_9CRUS</name>
<reference evidence="2" key="1">
    <citation type="submission" date="2020-11" db="EMBL/GenBank/DDBJ databases">
        <authorList>
            <person name="Tran Van P."/>
        </authorList>
    </citation>
    <scope>NUCLEOTIDE SEQUENCE</scope>
</reference>
<protein>
    <submittedName>
        <fullName evidence="2">Uncharacterized protein</fullName>
    </submittedName>
</protein>
<feature type="compositionally biased region" description="Polar residues" evidence="1">
    <location>
        <begin position="452"/>
        <end position="469"/>
    </location>
</feature>
<accession>A0A7R9BRC7</accession>
<feature type="compositionally biased region" description="Basic and acidic residues" evidence="1">
    <location>
        <begin position="705"/>
        <end position="716"/>
    </location>
</feature>